<dbReference type="AlphaFoldDB" id="A0A9D4NHY4"/>
<feature type="compositionally biased region" description="Polar residues" evidence="1">
    <location>
        <begin position="57"/>
        <end position="68"/>
    </location>
</feature>
<evidence type="ECO:0000313" key="2">
    <source>
        <dbReference type="EMBL" id="KAH3893517.1"/>
    </source>
</evidence>
<reference evidence="2" key="1">
    <citation type="journal article" date="2019" name="bioRxiv">
        <title>The Genome of the Zebra Mussel, Dreissena polymorpha: A Resource for Invasive Species Research.</title>
        <authorList>
            <person name="McCartney M.A."/>
            <person name="Auch B."/>
            <person name="Kono T."/>
            <person name="Mallez S."/>
            <person name="Zhang Y."/>
            <person name="Obille A."/>
            <person name="Becker A."/>
            <person name="Abrahante J.E."/>
            <person name="Garbe J."/>
            <person name="Badalamenti J.P."/>
            <person name="Herman A."/>
            <person name="Mangelson H."/>
            <person name="Liachko I."/>
            <person name="Sullivan S."/>
            <person name="Sone E.D."/>
            <person name="Koren S."/>
            <person name="Silverstein K.A.T."/>
            <person name="Beckman K.B."/>
            <person name="Gohl D.M."/>
        </authorList>
    </citation>
    <scope>NUCLEOTIDE SEQUENCE</scope>
    <source>
        <strain evidence="2">Duluth1</strain>
        <tissue evidence="2">Whole animal</tissue>
    </source>
</reference>
<reference evidence="2" key="2">
    <citation type="submission" date="2020-11" db="EMBL/GenBank/DDBJ databases">
        <authorList>
            <person name="McCartney M.A."/>
            <person name="Auch B."/>
            <person name="Kono T."/>
            <person name="Mallez S."/>
            <person name="Becker A."/>
            <person name="Gohl D.M."/>
            <person name="Silverstein K.A.T."/>
            <person name="Koren S."/>
            <person name="Bechman K.B."/>
            <person name="Herman A."/>
            <person name="Abrahante J.E."/>
            <person name="Garbe J."/>
        </authorList>
    </citation>
    <scope>NUCLEOTIDE SEQUENCE</scope>
    <source>
        <strain evidence="2">Duluth1</strain>
        <tissue evidence="2">Whole animal</tissue>
    </source>
</reference>
<evidence type="ECO:0000256" key="1">
    <source>
        <dbReference type="SAM" id="MobiDB-lite"/>
    </source>
</evidence>
<evidence type="ECO:0000313" key="3">
    <source>
        <dbReference type="Proteomes" id="UP000828390"/>
    </source>
</evidence>
<dbReference type="Proteomes" id="UP000828390">
    <property type="component" value="Unassembled WGS sequence"/>
</dbReference>
<proteinExistence type="predicted"/>
<sequence length="84" mass="9272">MKTNEYFPEIPSFDCQTLAEETINNESNGFIPLNPESLQASQLPALQPSPVPAQSKPPVNSGTGQPVYTTRYGRQVKPRQIIDV</sequence>
<name>A0A9D4NHY4_DREPO</name>
<keyword evidence="3" id="KW-1185">Reference proteome</keyword>
<dbReference type="EMBL" id="JAIWYP010000001">
    <property type="protein sequence ID" value="KAH3893517.1"/>
    <property type="molecule type" value="Genomic_DNA"/>
</dbReference>
<organism evidence="2 3">
    <name type="scientific">Dreissena polymorpha</name>
    <name type="common">Zebra mussel</name>
    <name type="synonym">Mytilus polymorpha</name>
    <dbReference type="NCBI Taxonomy" id="45954"/>
    <lineage>
        <taxon>Eukaryota</taxon>
        <taxon>Metazoa</taxon>
        <taxon>Spiralia</taxon>
        <taxon>Lophotrochozoa</taxon>
        <taxon>Mollusca</taxon>
        <taxon>Bivalvia</taxon>
        <taxon>Autobranchia</taxon>
        <taxon>Heteroconchia</taxon>
        <taxon>Euheterodonta</taxon>
        <taxon>Imparidentia</taxon>
        <taxon>Neoheterodontei</taxon>
        <taxon>Myida</taxon>
        <taxon>Dreissenoidea</taxon>
        <taxon>Dreissenidae</taxon>
        <taxon>Dreissena</taxon>
    </lineage>
</organism>
<feature type="region of interest" description="Disordered" evidence="1">
    <location>
        <begin position="46"/>
        <end position="73"/>
    </location>
</feature>
<gene>
    <name evidence="2" type="ORF">DPMN_017664</name>
</gene>
<protein>
    <submittedName>
        <fullName evidence="2">Uncharacterized protein</fullName>
    </submittedName>
</protein>
<comment type="caution">
    <text evidence="2">The sequence shown here is derived from an EMBL/GenBank/DDBJ whole genome shotgun (WGS) entry which is preliminary data.</text>
</comment>
<accession>A0A9D4NHY4</accession>